<feature type="domain" description="Fibronectin type-III" evidence="11">
    <location>
        <begin position="725"/>
        <end position="845"/>
    </location>
</feature>
<dbReference type="InterPro" id="IPR003598">
    <property type="entry name" value="Ig_sub2"/>
</dbReference>
<evidence type="ECO:0000256" key="5">
    <source>
        <dbReference type="ARBA" id="ARBA00023180"/>
    </source>
</evidence>
<comment type="subcellular location">
    <subcellularLocation>
        <location evidence="1">Membrane</location>
        <topology evidence="1">Single-pass type I membrane protein</topology>
    </subcellularLocation>
</comment>
<dbReference type="GO" id="GO:0098609">
    <property type="term" value="P:cell-cell adhesion"/>
    <property type="evidence" value="ECO:0007669"/>
    <property type="project" value="TreeGrafter"/>
</dbReference>
<evidence type="ECO:0000313" key="12">
    <source>
        <dbReference type="Proteomes" id="UP000887575"/>
    </source>
</evidence>
<feature type="domain" description="Ig-like" evidence="10">
    <location>
        <begin position="140"/>
        <end position="230"/>
    </location>
</feature>
<feature type="signal peptide" evidence="9">
    <location>
        <begin position="1"/>
        <end position="17"/>
    </location>
</feature>
<keyword evidence="3 8" id="KW-0472">Membrane</keyword>
<dbReference type="InterPro" id="IPR007110">
    <property type="entry name" value="Ig-like_dom"/>
</dbReference>
<keyword evidence="8" id="KW-1133">Transmembrane helix</keyword>
<dbReference type="InterPro" id="IPR013783">
    <property type="entry name" value="Ig-like_fold"/>
</dbReference>
<dbReference type="CDD" id="cd00063">
    <property type="entry name" value="FN3"/>
    <property type="match status" value="1"/>
</dbReference>
<keyword evidence="4" id="KW-1015">Disulfide bond</keyword>
<dbReference type="GO" id="GO:0005911">
    <property type="term" value="C:cell-cell junction"/>
    <property type="evidence" value="ECO:0007669"/>
    <property type="project" value="TreeGrafter"/>
</dbReference>
<keyword evidence="8" id="KW-0812">Transmembrane</keyword>
<dbReference type="Pfam" id="PF07679">
    <property type="entry name" value="I-set"/>
    <property type="match status" value="1"/>
</dbReference>
<feature type="domain" description="Ig-like" evidence="10">
    <location>
        <begin position="240"/>
        <end position="319"/>
    </location>
</feature>
<evidence type="ECO:0000256" key="8">
    <source>
        <dbReference type="SAM" id="Phobius"/>
    </source>
</evidence>
<proteinExistence type="predicted"/>
<reference evidence="13" key="1">
    <citation type="submission" date="2024-02" db="UniProtKB">
        <authorList>
            <consortium name="WormBaseParasite"/>
        </authorList>
    </citation>
    <scope>IDENTIFICATION</scope>
</reference>
<dbReference type="SUPFAM" id="SSF48726">
    <property type="entry name" value="Immunoglobulin"/>
    <property type="match status" value="6"/>
</dbReference>
<dbReference type="InterPro" id="IPR051275">
    <property type="entry name" value="Cell_adhesion_signaling"/>
</dbReference>
<feature type="compositionally biased region" description="Polar residues" evidence="7">
    <location>
        <begin position="995"/>
        <end position="1006"/>
    </location>
</feature>
<feature type="chain" id="PRO_5042089963" evidence="9">
    <location>
        <begin position="18"/>
        <end position="1113"/>
    </location>
</feature>
<evidence type="ECO:0000256" key="6">
    <source>
        <dbReference type="ARBA" id="ARBA00023319"/>
    </source>
</evidence>
<keyword evidence="12" id="KW-1185">Reference proteome</keyword>
<feature type="compositionally biased region" description="Basic and acidic residues" evidence="7">
    <location>
        <begin position="972"/>
        <end position="982"/>
    </location>
</feature>
<dbReference type="PANTHER" id="PTHR11640:SF134">
    <property type="entry name" value="ECHINOID, ISOFORM A-RELATED"/>
    <property type="match status" value="1"/>
</dbReference>
<feature type="transmembrane region" description="Helical" evidence="8">
    <location>
        <begin position="941"/>
        <end position="963"/>
    </location>
</feature>
<dbReference type="PROSITE" id="PS50853">
    <property type="entry name" value="FN3"/>
    <property type="match status" value="1"/>
</dbReference>
<evidence type="ECO:0000256" key="7">
    <source>
        <dbReference type="SAM" id="MobiDB-lite"/>
    </source>
</evidence>
<feature type="region of interest" description="Disordered" evidence="7">
    <location>
        <begin position="1067"/>
        <end position="1105"/>
    </location>
</feature>
<dbReference type="SMART" id="SM00060">
    <property type="entry name" value="FN3"/>
    <property type="match status" value="1"/>
</dbReference>
<feature type="domain" description="Ig-like" evidence="10">
    <location>
        <begin position="507"/>
        <end position="612"/>
    </location>
</feature>
<evidence type="ECO:0000256" key="3">
    <source>
        <dbReference type="ARBA" id="ARBA00023136"/>
    </source>
</evidence>
<keyword evidence="2" id="KW-0677">Repeat</keyword>
<evidence type="ECO:0000256" key="9">
    <source>
        <dbReference type="SAM" id="SignalP"/>
    </source>
</evidence>
<dbReference type="InterPro" id="IPR036116">
    <property type="entry name" value="FN3_sf"/>
</dbReference>
<sequence length="1113" mass="122751">MKGLALIAFTVLCTVYGDPTDVFTHKSPSEPFYVVDGQSGPTLECAIKETYRDRESHEVSWTLYSHGHIRHISRSSKLLSKEYFDLVEDAKTGNYNLKIKKVARGLTEGKFQCSVLNLESGEQYTADSLEVVMLVEPGPPEIVDYPSQPVKEGDGIQMKCRTEGGSPPPTIQWLFDNKTVANQDLYSVSVKDEVVESRIQWRARAEDNGAFLTCMVSNKALEGRAPKAVQSPRLNVLYKPTVTVGPVPDYIVEEDQQIELTCSGQGNPQPTGFEWKHIQTGERYLDAKWPLKAERKYAGEFECRASNTIGESVDKMKLDVQYKPRVTTKDMVNPSEGDTVSIDCTIDANPKAEGIEWVGPNGFTSKGPKIVLPSISRDQSGDYICRATNYLTLYGQTGAQPRTGQSTVKVDVRRKPGSARITPSTLNVPVGGTIQLTCVAMDPGSPTAEYKWASPSSGGQYGTMDHNGEILTIRNAQLSDNGEYKCLPFNRIGEGEVATVKVIVVEPAEISKPLATERVYNTGETTTGLECEAQGYPTPDIAWLRDGQPVDPLRFSIKTKEGRENCPPGDYCTKSITSTLAFQYPVEWCDKGNYTCAAQNGGGEAAKTWSIVRVVHSPQILNDVYNGESLAAVDLETTARISCRVSARPEPTFKWFKDSVEIEEGERFAISANRLSSRPDEFESVLSFTDATKADYGKYMCRATNGKGPKAEVVILLKEKSKPEPPQQIQTVSTSPTSLNIAWKRGFDGGYSQTFILEYKRINPFTEKVADEEAVTTIEVKNLQRIEVRNKDSNRAKRSPTMTSLVAYNLTGLLPQSTYYIKLKAKNEIGTSDFSSPIVSTTGDIYEDPTFETPIGVKYNTRTMGLTLEPQPSSEICVQLYVSFGEFYRGVGCWPVDREISDLPGGAQFRIRYCSRTNPLHCSSLSREVISPSPFTSKWRFLVPVLIALIALAFFCIILTICCRSRRGKDDKKKNKRVDIRPEVSGPMPPIEAKNTVTHGSATDSGVFTLENGQKGHHDSYNTQTFSANETIAERDSWPSGGAPASHHNTAYDPFHNDPYLNEYDGGAWRTSVHDGSGGSGNENQTTTTHSDGGDSDSEAFGGQGRVIREIIV</sequence>
<keyword evidence="6" id="KW-0393">Immunoglobulin domain</keyword>
<evidence type="ECO:0000256" key="2">
    <source>
        <dbReference type="ARBA" id="ARBA00022737"/>
    </source>
</evidence>
<dbReference type="InterPro" id="IPR036179">
    <property type="entry name" value="Ig-like_dom_sf"/>
</dbReference>
<feature type="domain" description="Ig-like" evidence="10">
    <location>
        <begin position="324"/>
        <end position="409"/>
    </location>
</feature>
<organism evidence="12 13">
    <name type="scientific">Mesorhabditis belari</name>
    <dbReference type="NCBI Taxonomy" id="2138241"/>
    <lineage>
        <taxon>Eukaryota</taxon>
        <taxon>Metazoa</taxon>
        <taxon>Ecdysozoa</taxon>
        <taxon>Nematoda</taxon>
        <taxon>Chromadorea</taxon>
        <taxon>Rhabditida</taxon>
        <taxon>Rhabditina</taxon>
        <taxon>Rhabditomorpha</taxon>
        <taxon>Rhabditoidea</taxon>
        <taxon>Rhabditidae</taxon>
        <taxon>Mesorhabditinae</taxon>
        <taxon>Mesorhabditis</taxon>
    </lineage>
</organism>
<dbReference type="SMART" id="SM00408">
    <property type="entry name" value="IGc2"/>
    <property type="match status" value="6"/>
</dbReference>
<feature type="domain" description="Ig-like" evidence="10">
    <location>
        <begin position="19"/>
        <end position="130"/>
    </location>
</feature>
<dbReference type="InterPro" id="IPR003599">
    <property type="entry name" value="Ig_sub"/>
</dbReference>
<dbReference type="Pfam" id="PF00041">
    <property type="entry name" value="fn3"/>
    <property type="match status" value="1"/>
</dbReference>
<dbReference type="AlphaFoldDB" id="A0AAF3J521"/>
<dbReference type="PANTHER" id="PTHR11640">
    <property type="entry name" value="NEPHRIN"/>
    <property type="match status" value="1"/>
</dbReference>
<dbReference type="InterPro" id="IPR013098">
    <property type="entry name" value="Ig_I-set"/>
</dbReference>
<evidence type="ECO:0000313" key="13">
    <source>
        <dbReference type="WBParaSite" id="MBELARI_LOCUS16662"/>
    </source>
</evidence>
<dbReference type="PROSITE" id="PS50835">
    <property type="entry name" value="IG_LIKE"/>
    <property type="match status" value="7"/>
</dbReference>
<evidence type="ECO:0000259" key="11">
    <source>
        <dbReference type="PROSITE" id="PS50853"/>
    </source>
</evidence>
<dbReference type="CDD" id="cd00096">
    <property type="entry name" value="Ig"/>
    <property type="match status" value="1"/>
</dbReference>
<dbReference type="GO" id="GO:0005886">
    <property type="term" value="C:plasma membrane"/>
    <property type="evidence" value="ECO:0007669"/>
    <property type="project" value="TreeGrafter"/>
</dbReference>
<feature type="domain" description="Ig-like" evidence="10">
    <location>
        <begin position="416"/>
        <end position="486"/>
    </location>
</feature>
<dbReference type="SMART" id="SM00409">
    <property type="entry name" value="IG"/>
    <property type="match status" value="6"/>
</dbReference>
<keyword evidence="5" id="KW-0325">Glycoprotein</keyword>
<dbReference type="Proteomes" id="UP000887575">
    <property type="component" value="Unassembled WGS sequence"/>
</dbReference>
<feature type="domain" description="Ig-like" evidence="10">
    <location>
        <begin position="618"/>
        <end position="714"/>
    </location>
</feature>
<protein>
    <submittedName>
        <fullName evidence="13">Uncharacterized protein</fullName>
    </submittedName>
</protein>
<dbReference type="GO" id="GO:0050839">
    <property type="term" value="F:cell adhesion molecule binding"/>
    <property type="evidence" value="ECO:0007669"/>
    <property type="project" value="TreeGrafter"/>
</dbReference>
<dbReference type="Pfam" id="PF13927">
    <property type="entry name" value="Ig_3"/>
    <property type="match status" value="3"/>
</dbReference>
<accession>A0AAF3J521</accession>
<dbReference type="SUPFAM" id="SSF49265">
    <property type="entry name" value="Fibronectin type III"/>
    <property type="match status" value="1"/>
</dbReference>
<dbReference type="Gene3D" id="2.60.40.10">
    <property type="entry name" value="Immunoglobulins"/>
    <property type="match status" value="7"/>
</dbReference>
<name>A0AAF3J521_9BILA</name>
<evidence type="ECO:0000256" key="4">
    <source>
        <dbReference type="ARBA" id="ARBA00023157"/>
    </source>
</evidence>
<feature type="region of interest" description="Disordered" evidence="7">
    <location>
        <begin position="972"/>
        <end position="1022"/>
    </location>
</feature>
<dbReference type="WBParaSite" id="MBELARI_LOCUS16662">
    <property type="protein sequence ID" value="MBELARI_LOCUS16662"/>
    <property type="gene ID" value="MBELARI_LOCUS16662"/>
</dbReference>
<evidence type="ECO:0000259" key="10">
    <source>
        <dbReference type="PROSITE" id="PS50835"/>
    </source>
</evidence>
<evidence type="ECO:0000256" key="1">
    <source>
        <dbReference type="ARBA" id="ARBA00004479"/>
    </source>
</evidence>
<dbReference type="Pfam" id="PF13895">
    <property type="entry name" value="Ig_2"/>
    <property type="match status" value="1"/>
</dbReference>
<dbReference type="InterPro" id="IPR003961">
    <property type="entry name" value="FN3_dom"/>
</dbReference>
<keyword evidence="9" id="KW-0732">Signal</keyword>